<protein>
    <recommendedName>
        <fullName evidence="4">Histone chaperone RTT106</fullName>
    </recommendedName>
    <alternativeName>
        <fullName evidence="5">Histone chaperone rtt106</fullName>
    </alternativeName>
</protein>
<dbReference type="GO" id="GO:0042802">
    <property type="term" value="F:identical protein binding"/>
    <property type="evidence" value="ECO:0007669"/>
    <property type="project" value="EnsemblFungi"/>
</dbReference>
<dbReference type="CDD" id="cd13304">
    <property type="entry name" value="PH2-like_Rtt106"/>
    <property type="match status" value="1"/>
</dbReference>
<sequence length="419" mass="47152">MDPFLARLPDELRSKVVGVVNVVPESLAVFEEIYKYASLDDGGQSRKTRKVEEVDQIDFKVPDESQVIFSIEDASILSPVRKKLNFVLHLSPESKPMISLIKGDKIELSITELKKNITMATFLPVAEKQNYLYIFINYANTVDNKYTDPVLMTLNKNTMLTQFKQSGFLDASVDDFTKCIEYMRKQAILAGFRISDPFFTNHQEAEQNSSFHVECHRGTKEGTLYFLPDHIIFGFRKPILLFNSSDIESITYSSITRLTFNVTLVTKDGSKYEFSMIDQNEYSKIDEYVRRKQVKDKSMSEELKAKSKNKANQDNEDAPSALEEAAQQMGNGPTLELNSDDDEEADQNFEAESDLSDGSGEESGAEEAEDGEADSENGNEEGLTANNHAVKEDDFEVGLQDIPIEVDDEDDEGSGVEYA</sequence>
<evidence type="ECO:0000256" key="10">
    <source>
        <dbReference type="ARBA" id="ARBA00023186"/>
    </source>
</evidence>
<comment type="similarity">
    <text evidence="3">Belongs to the RTT106 family.</text>
</comment>
<evidence type="ECO:0000313" key="15">
    <source>
        <dbReference type="Proteomes" id="UP000005627"/>
    </source>
</evidence>
<keyword evidence="8" id="KW-0238">DNA-binding</keyword>
<dbReference type="STRING" id="1076872.G8ZLC5"/>
<feature type="compositionally biased region" description="Acidic residues" evidence="12">
    <location>
        <begin position="404"/>
        <end position="419"/>
    </location>
</feature>
<dbReference type="Pfam" id="PF18469">
    <property type="entry name" value="PH_18"/>
    <property type="match status" value="1"/>
</dbReference>
<evidence type="ECO:0000256" key="4">
    <source>
        <dbReference type="ARBA" id="ARBA00017355"/>
    </source>
</evidence>
<dbReference type="EMBL" id="HE616742">
    <property type="protein sequence ID" value="CCE89419.1"/>
    <property type="molecule type" value="Genomic_DNA"/>
</dbReference>
<keyword evidence="9" id="KW-0804">Transcription</keyword>
<dbReference type="CDD" id="cd13303">
    <property type="entry name" value="PH1-like_Rtt106"/>
    <property type="match status" value="1"/>
</dbReference>
<accession>G8ZLC5</accession>
<gene>
    <name evidence="14" type="primary">TDEL0A00870</name>
    <name evidence="14" type="ORF">TDEL_0A00870</name>
</gene>
<evidence type="ECO:0000259" key="13">
    <source>
        <dbReference type="SMART" id="SM01287"/>
    </source>
</evidence>
<dbReference type="GO" id="GO:0005694">
    <property type="term" value="C:chromosome"/>
    <property type="evidence" value="ECO:0007669"/>
    <property type="project" value="UniProtKB-SubCell"/>
</dbReference>
<dbReference type="PANTHER" id="PTHR45849:SF3">
    <property type="entry name" value="HISTONE CHAPERONE RTT106"/>
    <property type="match status" value="1"/>
</dbReference>
<dbReference type="eggNOG" id="ENOG502R9PE">
    <property type="taxonomic scope" value="Eukaryota"/>
</dbReference>
<dbReference type="InterPro" id="IPR011993">
    <property type="entry name" value="PH-like_dom_sf"/>
</dbReference>
<dbReference type="HOGENOM" id="CLU_040939_1_0_1"/>
<dbReference type="KEGG" id="tdl:TDEL_0A00870"/>
<feature type="compositionally biased region" description="Basic and acidic residues" evidence="12">
    <location>
        <begin position="296"/>
        <end position="305"/>
    </location>
</feature>
<dbReference type="InterPro" id="IPR040770">
    <property type="entry name" value="Rtt106_PH"/>
</dbReference>
<feature type="compositionally biased region" description="Acidic residues" evidence="12">
    <location>
        <begin position="338"/>
        <end position="379"/>
    </location>
</feature>
<feature type="region of interest" description="Disordered" evidence="12">
    <location>
        <begin position="296"/>
        <end position="419"/>
    </location>
</feature>
<dbReference type="RefSeq" id="XP_003678630.1">
    <property type="nucleotide sequence ID" value="XM_003678582.1"/>
</dbReference>
<dbReference type="InterPro" id="IPR013719">
    <property type="entry name" value="RTT106/SPT16-like_middle_dom"/>
</dbReference>
<dbReference type="GO" id="GO:0000122">
    <property type="term" value="P:negative regulation of transcription by RNA polymerase II"/>
    <property type="evidence" value="ECO:0007669"/>
    <property type="project" value="EnsemblFungi"/>
</dbReference>
<dbReference type="GO" id="GO:0031491">
    <property type="term" value="F:nucleosome binding"/>
    <property type="evidence" value="ECO:0007669"/>
    <property type="project" value="TreeGrafter"/>
</dbReference>
<evidence type="ECO:0000256" key="6">
    <source>
        <dbReference type="ARBA" id="ARBA00022454"/>
    </source>
</evidence>
<dbReference type="Gene3D" id="6.10.10.70">
    <property type="entry name" value="RTT106-like"/>
    <property type="match status" value="1"/>
</dbReference>
<dbReference type="Pfam" id="PF08512">
    <property type="entry name" value="Rttp106-like_middle"/>
    <property type="match status" value="1"/>
</dbReference>
<dbReference type="GO" id="GO:0006335">
    <property type="term" value="P:DNA replication-dependent chromatin assembly"/>
    <property type="evidence" value="ECO:0007669"/>
    <property type="project" value="EnsemblFungi"/>
</dbReference>
<dbReference type="OrthoDB" id="75754at2759"/>
<dbReference type="FunCoup" id="G8ZLC5">
    <property type="interactions" value="175"/>
</dbReference>
<name>G8ZLC5_TORDE</name>
<dbReference type="GO" id="GO:0042393">
    <property type="term" value="F:histone binding"/>
    <property type="evidence" value="ECO:0007669"/>
    <property type="project" value="EnsemblFungi"/>
</dbReference>
<evidence type="ECO:0000256" key="12">
    <source>
        <dbReference type="SAM" id="MobiDB-lite"/>
    </source>
</evidence>
<dbReference type="Gene3D" id="2.30.29.30">
    <property type="entry name" value="Pleckstrin-homology domain (PH domain)/Phosphotyrosine-binding domain (PTB)"/>
    <property type="match status" value="1"/>
</dbReference>
<dbReference type="GeneID" id="11502858"/>
<evidence type="ECO:0000256" key="8">
    <source>
        <dbReference type="ARBA" id="ARBA00023125"/>
    </source>
</evidence>
<dbReference type="InterPro" id="IPR040993">
    <property type="entry name" value="Rtt106_N"/>
</dbReference>
<evidence type="ECO:0000256" key="7">
    <source>
        <dbReference type="ARBA" id="ARBA00023015"/>
    </source>
</evidence>
<dbReference type="GO" id="GO:0031507">
    <property type="term" value="P:heterochromatin formation"/>
    <property type="evidence" value="ECO:0007669"/>
    <property type="project" value="EnsemblFungi"/>
</dbReference>
<proteinExistence type="inferred from homology"/>
<evidence type="ECO:0000313" key="14">
    <source>
        <dbReference type="EMBL" id="CCE89419.1"/>
    </source>
</evidence>
<comment type="subcellular location">
    <subcellularLocation>
        <location evidence="2">Chromosome</location>
    </subcellularLocation>
    <subcellularLocation>
        <location evidence="1">Nucleus</location>
    </subcellularLocation>
</comment>
<dbReference type="Proteomes" id="UP000005627">
    <property type="component" value="Chromosome 1"/>
</dbReference>
<evidence type="ECO:0000256" key="2">
    <source>
        <dbReference type="ARBA" id="ARBA00004286"/>
    </source>
</evidence>
<evidence type="ECO:0000256" key="11">
    <source>
        <dbReference type="ARBA" id="ARBA00023242"/>
    </source>
</evidence>
<keyword evidence="11" id="KW-0539">Nucleus</keyword>
<keyword evidence="7" id="KW-0805">Transcription regulation</keyword>
<evidence type="ECO:0000256" key="5">
    <source>
        <dbReference type="ARBA" id="ARBA00018462"/>
    </source>
</evidence>
<dbReference type="GO" id="GO:0005634">
    <property type="term" value="C:nucleus"/>
    <property type="evidence" value="ECO:0007669"/>
    <property type="project" value="UniProtKB-SubCell"/>
</dbReference>
<dbReference type="InterPro" id="IPR050454">
    <property type="entry name" value="RTT106/SSRP1_HistChap/FACT"/>
</dbReference>
<evidence type="ECO:0000256" key="1">
    <source>
        <dbReference type="ARBA" id="ARBA00004123"/>
    </source>
</evidence>
<dbReference type="Gene3D" id="2.30.29.120">
    <property type="match status" value="1"/>
</dbReference>
<organism evidence="14 15">
    <name type="scientific">Torulaspora delbrueckii</name>
    <name type="common">Yeast</name>
    <name type="synonym">Candida colliculosa</name>
    <dbReference type="NCBI Taxonomy" id="4950"/>
    <lineage>
        <taxon>Eukaryota</taxon>
        <taxon>Fungi</taxon>
        <taxon>Dikarya</taxon>
        <taxon>Ascomycota</taxon>
        <taxon>Saccharomycotina</taxon>
        <taxon>Saccharomycetes</taxon>
        <taxon>Saccharomycetales</taxon>
        <taxon>Saccharomycetaceae</taxon>
        <taxon>Torulaspora</taxon>
    </lineage>
</organism>
<dbReference type="AlphaFoldDB" id="G8ZLC5"/>
<dbReference type="Pfam" id="PF18215">
    <property type="entry name" value="Rtt106_N"/>
    <property type="match status" value="1"/>
</dbReference>
<keyword evidence="15" id="KW-1185">Reference proteome</keyword>
<dbReference type="SMART" id="SM01287">
    <property type="entry name" value="Rtt106"/>
    <property type="match status" value="1"/>
</dbReference>
<evidence type="ECO:0000256" key="3">
    <source>
        <dbReference type="ARBA" id="ARBA00006159"/>
    </source>
</evidence>
<dbReference type="InParanoid" id="G8ZLC5"/>
<dbReference type="PANTHER" id="PTHR45849">
    <property type="entry name" value="FACT COMPLEX SUBUNIT SSRP1"/>
    <property type="match status" value="1"/>
</dbReference>
<dbReference type="InterPro" id="IPR044891">
    <property type="entry name" value="Rtt106_N_sf"/>
</dbReference>
<dbReference type="CDD" id="cd11604">
    <property type="entry name" value="RTT106_N"/>
    <property type="match status" value="1"/>
</dbReference>
<dbReference type="GO" id="GO:0003690">
    <property type="term" value="F:double-stranded DNA binding"/>
    <property type="evidence" value="ECO:0007669"/>
    <property type="project" value="EnsemblFungi"/>
</dbReference>
<keyword evidence="6" id="KW-0158">Chromosome</keyword>
<dbReference type="SUPFAM" id="SSF50729">
    <property type="entry name" value="PH domain-like"/>
    <property type="match status" value="1"/>
</dbReference>
<feature type="domain" description="Histone chaperone RTT106/FACT complex subunit SPT16-like middle" evidence="13">
    <location>
        <begin position="210"/>
        <end position="299"/>
    </location>
</feature>
<dbReference type="GO" id="GO:0006368">
    <property type="term" value="P:transcription elongation by RNA polymerase II"/>
    <property type="evidence" value="ECO:0007669"/>
    <property type="project" value="EnsemblFungi"/>
</dbReference>
<reference evidence="14 15" key="1">
    <citation type="journal article" date="2011" name="Proc. Natl. Acad. Sci. U.S.A.">
        <title>Evolutionary erosion of yeast sex chromosomes by mating-type switching accidents.</title>
        <authorList>
            <person name="Gordon J.L."/>
            <person name="Armisen D."/>
            <person name="Proux-Wera E."/>
            <person name="Oheigeartaigh S.S."/>
            <person name="Byrne K.P."/>
            <person name="Wolfe K.H."/>
        </authorList>
    </citation>
    <scope>NUCLEOTIDE SEQUENCE [LARGE SCALE GENOMIC DNA]</scope>
    <source>
        <strain evidence="15">ATCC 10662 / CBS 1146 / NBRC 0425 / NCYC 2629 / NRRL Y-866</strain>
    </source>
</reference>
<evidence type="ECO:0000256" key="9">
    <source>
        <dbReference type="ARBA" id="ARBA00023163"/>
    </source>
</evidence>
<keyword evidence="10" id="KW-0143">Chaperone</keyword>